<name>A0A9P9EX27_9HYPO</name>
<dbReference type="EMBL" id="JAGMUV010000008">
    <property type="protein sequence ID" value="KAH7146201.1"/>
    <property type="molecule type" value="Genomic_DNA"/>
</dbReference>
<accession>A0A9P9EX27</accession>
<keyword evidence="2" id="KW-1185">Reference proteome</keyword>
<dbReference type="CDD" id="cd12148">
    <property type="entry name" value="fungal_TF_MHR"/>
    <property type="match status" value="1"/>
</dbReference>
<protein>
    <submittedName>
        <fullName evidence="1">Uncharacterized protein</fullName>
    </submittedName>
</protein>
<evidence type="ECO:0000313" key="1">
    <source>
        <dbReference type="EMBL" id="KAH7146201.1"/>
    </source>
</evidence>
<dbReference type="OrthoDB" id="3266505at2759"/>
<dbReference type="Proteomes" id="UP000738349">
    <property type="component" value="Unassembled WGS sequence"/>
</dbReference>
<dbReference type="AlphaFoldDB" id="A0A9P9EX27"/>
<comment type="caution">
    <text evidence="1">The sequence shown here is derived from an EMBL/GenBank/DDBJ whole genome shotgun (WGS) entry which is preliminary data.</text>
</comment>
<gene>
    <name evidence="1" type="ORF">EDB81DRAFT_485666</name>
</gene>
<organism evidence="1 2">
    <name type="scientific">Dactylonectria macrodidyma</name>
    <dbReference type="NCBI Taxonomy" id="307937"/>
    <lineage>
        <taxon>Eukaryota</taxon>
        <taxon>Fungi</taxon>
        <taxon>Dikarya</taxon>
        <taxon>Ascomycota</taxon>
        <taxon>Pezizomycotina</taxon>
        <taxon>Sordariomycetes</taxon>
        <taxon>Hypocreomycetidae</taxon>
        <taxon>Hypocreales</taxon>
        <taxon>Nectriaceae</taxon>
        <taxon>Dactylonectria</taxon>
    </lineage>
</organism>
<reference evidence="1" key="1">
    <citation type="journal article" date="2021" name="Nat. Commun.">
        <title>Genetic determinants of endophytism in the Arabidopsis root mycobiome.</title>
        <authorList>
            <person name="Mesny F."/>
            <person name="Miyauchi S."/>
            <person name="Thiergart T."/>
            <person name="Pickel B."/>
            <person name="Atanasova L."/>
            <person name="Karlsson M."/>
            <person name="Huettel B."/>
            <person name="Barry K.W."/>
            <person name="Haridas S."/>
            <person name="Chen C."/>
            <person name="Bauer D."/>
            <person name="Andreopoulos W."/>
            <person name="Pangilinan J."/>
            <person name="LaButti K."/>
            <person name="Riley R."/>
            <person name="Lipzen A."/>
            <person name="Clum A."/>
            <person name="Drula E."/>
            <person name="Henrissat B."/>
            <person name="Kohler A."/>
            <person name="Grigoriev I.V."/>
            <person name="Martin F.M."/>
            <person name="Hacquard S."/>
        </authorList>
    </citation>
    <scope>NUCLEOTIDE SEQUENCE</scope>
    <source>
        <strain evidence="1">MPI-CAGE-AT-0147</strain>
    </source>
</reference>
<evidence type="ECO:0000313" key="2">
    <source>
        <dbReference type="Proteomes" id="UP000738349"/>
    </source>
</evidence>
<proteinExistence type="predicted"/>
<sequence length="138" mass="15224">MIYGFPQSISDADCDVEPLDPNDPWSIAADAEPSSPGQPTLLEYKCFMLKLSKIIKSTLKDVYGTRRGSPMNTGQGPSRVRDLIIKVTSLDAQLAKWHSELPGKLRLGNLVESVDGKPRSVEYTRASTPAPTFKEQLF</sequence>